<reference evidence="6 7" key="1">
    <citation type="journal article" date="2013" name="Genome Announc.">
        <title>Genome Sequence of an Epidemic Isolate of Mycobacterium abscessus subsp. bolletii from Rio de Janeiro, Brazil.</title>
        <authorList>
            <person name="Davidson R.M."/>
            <person name="Reynolds P.R."/>
            <person name="Farias-Hesson E."/>
            <person name="Duarte R.S."/>
            <person name="Jackson M."/>
            <person name="Strong M."/>
        </authorList>
    </citation>
    <scope>NUCLEOTIDE SEQUENCE [LARGE SCALE GENOMIC DNA]</scope>
    <source>
        <strain evidence="6 7">CRM-0020</strain>
    </source>
</reference>
<evidence type="ECO:0000256" key="1">
    <source>
        <dbReference type="ARBA" id="ARBA00022630"/>
    </source>
</evidence>
<organism evidence="6 7">
    <name type="scientific">Mycobacteroides abscessus subsp. bolletii CRM-0020</name>
    <dbReference type="NCBI Taxonomy" id="1306401"/>
    <lineage>
        <taxon>Bacteria</taxon>
        <taxon>Bacillati</taxon>
        <taxon>Actinomycetota</taxon>
        <taxon>Actinomycetes</taxon>
        <taxon>Mycobacteriales</taxon>
        <taxon>Mycobacteriaceae</taxon>
        <taxon>Mycobacteroides</taxon>
        <taxon>Mycobacteroides abscessus</taxon>
    </lineage>
</organism>
<sequence>MVTPDVRRLLVKIGVVAPVELGVTAEPDKILEFARAAERLGFSEISVVEHAVVIGDTQSTYPYSPTGQSHLPDDIDIPDPLELLSFVAAATTTLGLSTGVLVLPDHHPVVLAKRLATLDRLSRGRLRICAGVGWMREEIEACGGDFDRRGRAADEAIAVMRALWSTDGPTTHDGEFYSFRNAYSYPKPVRPQGVPLYIGGHSTAAARRAGRLGSGFQPLGLVGDDLTAAVGVMRAAAVEAGRDPQGLDLVLGHGLHRVDQAALDQAAHAGAGRMLLSASRRATTLEAVLEEMAGCATRLELAGPR</sequence>
<proteinExistence type="predicted"/>
<evidence type="ECO:0000313" key="7">
    <source>
        <dbReference type="Proteomes" id="UP000014969"/>
    </source>
</evidence>
<dbReference type="InterPro" id="IPR036661">
    <property type="entry name" value="Luciferase-like_sf"/>
</dbReference>
<gene>
    <name evidence="6" type="ORF">J108_01705</name>
</gene>
<protein>
    <submittedName>
        <fullName evidence="6">Luciferase</fullName>
    </submittedName>
</protein>
<dbReference type="NCBIfam" id="TIGR03619">
    <property type="entry name" value="F420_Rv2161c"/>
    <property type="match status" value="1"/>
</dbReference>
<keyword evidence="2" id="KW-0288">FMN</keyword>
<dbReference type="PANTHER" id="PTHR42847:SF4">
    <property type="entry name" value="ALKANESULFONATE MONOOXYGENASE-RELATED"/>
    <property type="match status" value="1"/>
</dbReference>
<dbReference type="Gene3D" id="3.20.20.30">
    <property type="entry name" value="Luciferase-like domain"/>
    <property type="match status" value="1"/>
</dbReference>
<keyword evidence="3" id="KW-0560">Oxidoreductase</keyword>
<keyword evidence="1" id="KW-0285">Flavoprotein</keyword>
<comment type="caution">
    <text evidence="6">The sequence shown here is derived from an EMBL/GenBank/DDBJ whole genome shotgun (WGS) entry which is preliminary data.</text>
</comment>
<evidence type="ECO:0000256" key="2">
    <source>
        <dbReference type="ARBA" id="ARBA00022643"/>
    </source>
</evidence>
<dbReference type="SUPFAM" id="SSF51679">
    <property type="entry name" value="Bacterial luciferase-like"/>
    <property type="match status" value="1"/>
</dbReference>
<dbReference type="InterPro" id="IPR011251">
    <property type="entry name" value="Luciferase-like_dom"/>
</dbReference>
<dbReference type="GO" id="GO:0008726">
    <property type="term" value="F:alkanesulfonate monooxygenase activity"/>
    <property type="evidence" value="ECO:0007669"/>
    <property type="project" value="TreeGrafter"/>
</dbReference>
<dbReference type="Proteomes" id="UP000014969">
    <property type="component" value="Unassembled WGS sequence"/>
</dbReference>
<dbReference type="Pfam" id="PF00296">
    <property type="entry name" value="Bac_luciferase"/>
    <property type="match status" value="1"/>
</dbReference>
<dbReference type="EMBL" id="ATFQ01000003">
    <property type="protein sequence ID" value="EPQ25313.1"/>
    <property type="molecule type" value="Genomic_DNA"/>
</dbReference>
<evidence type="ECO:0000259" key="5">
    <source>
        <dbReference type="Pfam" id="PF00296"/>
    </source>
</evidence>
<evidence type="ECO:0000256" key="4">
    <source>
        <dbReference type="ARBA" id="ARBA00023033"/>
    </source>
</evidence>
<feature type="domain" description="Luciferase-like" evidence="5">
    <location>
        <begin position="13"/>
        <end position="269"/>
    </location>
</feature>
<evidence type="ECO:0000313" key="6">
    <source>
        <dbReference type="EMBL" id="EPQ25313.1"/>
    </source>
</evidence>
<keyword evidence="4" id="KW-0503">Monooxygenase</keyword>
<dbReference type="AlphaFoldDB" id="A0A829I349"/>
<evidence type="ECO:0000256" key="3">
    <source>
        <dbReference type="ARBA" id="ARBA00023002"/>
    </source>
</evidence>
<dbReference type="InterPro" id="IPR050172">
    <property type="entry name" value="SsuD_RutA_monooxygenase"/>
</dbReference>
<name>A0A829I349_9MYCO</name>
<dbReference type="InterPro" id="IPR019921">
    <property type="entry name" value="Lucif-like_OxRdtase_Rv2161c"/>
</dbReference>
<dbReference type="PANTHER" id="PTHR42847">
    <property type="entry name" value="ALKANESULFONATE MONOOXYGENASE"/>
    <property type="match status" value="1"/>
</dbReference>
<accession>A0A829I349</accession>
<dbReference type="GO" id="GO:0046306">
    <property type="term" value="P:alkanesulfonate catabolic process"/>
    <property type="evidence" value="ECO:0007669"/>
    <property type="project" value="TreeGrafter"/>
</dbReference>